<dbReference type="EMBL" id="CP023483">
    <property type="protein sequence ID" value="ATF25007.1"/>
    <property type="molecule type" value="Genomic_DNA"/>
</dbReference>
<dbReference type="OrthoDB" id="9808669at2"/>
<dbReference type="GO" id="GO:0006633">
    <property type="term" value="P:fatty acid biosynthetic process"/>
    <property type="evidence" value="ECO:0007669"/>
    <property type="project" value="TreeGrafter"/>
</dbReference>
<dbReference type="InterPro" id="IPR014030">
    <property type="entry name" value="Ketoacyl_synth_N"/>
</dbReference>
<dbReference type="InterPro" id="IPR020841">
    <property type="entry name" value="PKS_Beta-ketoAc_synthase_dom"/>
</dbReference>
<evidence type="ECO:0000256" key="1">
    <source>
        <dbReference type="ARBA" id="ARBA00008467"/>
    </source>
</evidence>
<dbReference type="STRING" id="2756.BFR44_02670"/>
<organism evidence="5 6">
    <name type="scientific">Brochothrix thermosphacta</name>
    <name type="common">Microbacterium thermosphactum</name>
    <dbReference type="NCBI Taxonomy" id="2756"/>
    <lineage>
        <taxon>Bacteria</taxon>
        <taxon>Bacillati</taxon>
        <taxon>Bacillota</taxon>
        <taxon>Bacilli</taxon>
        <taxon>Bacillales</taxon>
        <taxon>Listeriaceae</taxon>
        <taxon>Brochothrix</taxon>
    </lineage>
</organism>
<comment type="similarity">
    <text evidence="1 3">Belongs to the thiolase-like superfamily. Beta-ketoacyl-ACP synthases family.</text>
</comment>
<evidence type="ECO:0000256" key="3">
    <source>
        <dbReference type="RuleBase" id="RU003694"/>
    </source>
</evidence>
<dbReference type="Proteomes" id="UP000243591">
    <property type="component" value="Chromosome"/>
</dbReference>
<sequence>MSKRVVITGIGLVTPIGRSHSFWENCLAGKVGTSQVENAVFTYANSFMGGQIKDFQISNHYQEENLATIGRGSQLLYDAMQQCLNQSNTNIDEIAALYVGTTMGEASLDESVDHYFNGCRVPQKLRERNEKQRLILDTLALMTTKAIPQYLVGNACSAGNYALSHAYDDIMSGRSNTVLAGGVEPFSAVSLLGFKRLNALSKNVCRPFSKDRDGMLVSEGAAILQLEELEHAKARNAIIISELTGIGLSSDAHHINIPHPEGSGLKIAIENALKDAKIAGSMIDYISLHGTGTQKNDSIEARVLNDLFDNKAPSASSIKSMIGHTMGASSAIEAAVCCLATQNNVVPPTVNFIEADPECAIDCIPNKARQLTVDYALNLSAGFGGTNAALIFKKYQ</sequence>
<dbReference type="GO" id="GO:0004315">
    <property type="term" value="F:3-oxoacyl-[acyl-carrier-protein] synthase activity"/>
    <property type="evidence" value="ECO:0007669"/>
    <property type="project" value="TreeGrafter"/>
</dbReference>
<keyword evidence="2 3" id="KW-0808">Transferase</keyword>
<dbReference type="AlphaFoldDB" id="A0A1D2LSL9"/>
<dbReference type="PROSITE" id="PS52004">
    <property type="entry name" value="KS3_2"/>
    <property type="match status" value="1"/>
</dbReference>
<dbReference type="Gene3D" id="3.40.47.10">
    <property type="match status" value="1"/>
</dbReference>
<dbReference type="PANTHER" id="PTHR11712:SF336">
    <property type="entry name" value="3-OXOACYL-[ACYL-CARRIER-PROTEIN] SYNTHASE, MITOCHONDRIAL"/>
    <property type="match status" value="1"/>
</dbReference>
<dbReference type="PANTHER" id="PTHR11712">
    <property type="entry name" value="POLYKETIDE SYNTHASE-RELATED"/>
    <property type="match status" value="1"/>
</dbReference>
<evidence type="ECO:0000313" key="5">
    <source>
        <dbReference type="EMBL" id="ATF25007.1"/>
    </source>
</evidence>
<dbReference type="InterPro" id="IPR014031">
    <property type="entry name" value="Ketoacyl_synth_C"/>
</dbReference>
<dbReference type="RefSeq" id="WP_069125992.1">
    <property type="nucleotide sequence ID" value="NZ_CP023483.1"/>
</dbReference>
<proteinExistence type="inferred from homology"/>
<accession>A0A1D2LSL9</accession>
<protein>
    <submittedName>
        <fullName evidence="5">3-oxoacyl-ACP synthase</fullName>
    </submittedName>
</protein>
<dbReference type="SMART" id="SM00825">
    <property type="entry name" value="PKS_KS"/>
    <property type="match status" value="1"/>
</dbReference>
<dbReference type="KEGG" id="bths:CNY62_00675"/>
<evidence type="ECO:0000313" key="6">
    <source>
        <dbReference type="Proteomes" id="UP000243591"/>
    </source>
</evidence>
<evidence type="ECO:0000256" key="2">
    <source>
        <dbReference type="ARBA" id="ARBA00022679"/>
    </source>
</evidence>
<dbReference type="InterPro" id="IPR000794">
    <property type="entry name" value="Beta-ketoacyl_synthase"/>
</dbReference>
<dbReference type="Pfam" id="PF02801">
    <property type="entry name" value="Ketoacyl-synt_C"/>
    <property type="match status" value="1"/>
</dbReference>
<name>A0A1D2LSL9_BROTH</name>
<feature type="domain" description="Ketosynthase family 3 (KS3)" evidence="4">
    <location>
        <begin position="2"/>
        <end position="394"/>
    </location>
</feature>
<keyword evidence="6" id="KW-1185">Reference proteome</keyword>
<gene>
    <name evidence="5" type="ORF">CNY62_00675</name>
</gene>
<dbReference type="CDD" id="cd00834">
    <property type="entry name" value="KAS_I_II"/>
    <property type="match status" value="1"/>
</dbReference>
<dbReference type="Pfam" id="PF00109">
    <property type="entry name" value="ketoacyl-synt"/>
    <property type="match status" value="1"/>
</dbReference>
<evidence type="ECO:0000259" key="4">
    <source>
        <dbReference type="PROSITE" id="PS52004"/>
    </source>
</evidence>
<dbReference type="InterPro" id="IPR016039">
    <property type="entry name" value="Thiolase-like"/>
</dbReference>
<reference evidence="5 6" key="1">
    <citation type="submission" date="2017-09" db="EMBL/GenBank/DDBJ databases">
        <title>Complete Genome Sequences of Two Strains of the Meat Spoilage Bacterium Brochothrix thermosphacta Isolated from Ground Chicken.</title>
        <authorList>
            <person name="Paoli G.C."/>
            <person name="Wijey C."/>
            <person name="Chen C.-Y."/>
            <person name="Nguyen L."/>
            <person name="Yan X."/>
            <person name="Irwin P.L."/>
        </authorList>
    </citation>
    <scope>NUCLEOTIDE SEQUENCE [LARGE SCALE GENOMIC DNA]</scope>
    <source>
        <strain evidence="5 6">BI</strain>
    </source>
</reference>
<dbReference type="SUPFAM" id="SSF53901">
    <property type="entry name" value="Thiolase-like"/>
    <property type="match status" value="2"/>
</dbReference>